<keyword evidence="11" id="KW-1133">Transmembrane helix</keyword>
<feature type="transmembrane region" description="Helical" evidence="11">
    <location>
        <begin position="431"/>
        <end position="455"/>
    </location>
</feature>
<evidence type="ECO:0000256" key="3">
    <source>
        <dbReference type="ARBA" id="ARBA00022617"/>
    </source>
</evidence>
<dbReference type="RefSeq" id="WP_108003715.1">
    <property type="nucleotide sequence ID" value="NZ_JBHEEX010000005.1"/>
</dbReference>
<dbReference type="PIRSF" id="PIRSF000018">
    <property type="entry name" value="Mb_ADH_cyt_c"/>
    <property type="match status" value="1"/>
</dbReference>
<comment type="caution">
    <text evidence="14">The sequence shown here is derived from an EMBL/GenBank/DDBJ whole genome shotgun (WGS) entry which is preliminary data.</text>
</comment>
<feature type="binding site" description="covalent" evidence="9">
    <location>
        <position position="338"/>
    </location>
    <ligand>
        <name>heme c</name>
        <dbReference type="ChEBI" id="CHEBI:61717"/>
        <label>3</label>
    </ligand>
</feature>
<name>A0A2T5B304_MYCDI</name>
<feature type="binding site" description="covalent" evidence="9">
    <location>
        <position position="49"/>
    </location>
    <ligand>
        <name>heme c</name>
        <dbReference type="ChEBI" id="CHEBI:61717"/>
        <label>1</label>
    </ligand>
</feature>
<feature type="binding site" description="axial binding residue" evidence="10">
    <location>
        <position position="200"/>
    </location>
    <ligand>
        <name>heme c</name>
        <dbReference type="ChEBI" id="CHEBI:61717"/>
        <label>2</label>
    </ligand>
    <ligandPart>
        <name>Fe</name>
        <dbReference type="ChEBI" id="CHEBI:18248"/>
    </ligandPart>
</feature>
<feature type="domain" description="Cytochrome c" evidence="13">
    <location>
        <begin position="35"/>
        <end position="138"/>
    </location>
</feature>
<dbReference type="PROSITE" id="PS51007">
    <property type="entry name" value="CYTC"/>
    <property type="match status" value="3"/>
</dbReference>
<dbReference type="InterPro" id="IPR009056">
    <property type="entry name" value="Cyt_c-like_dom"/>
</dbReference>
<dbReference type="GO" id="GO:0005506">
    <property type="term" value="F:iron ion binding"/>
    <property type="evidence" value="ECO:0007669"/>
    <property type="project" value="InterPro"/>
</dbReference>
<feature type="domain" description="Cytochrome c" evidence="13">
    <location>
        <begin position="181"/>
        <end position="289"/>
    </location>
</feature>
<dbReference type="AlphaFoldDB" id="A0A2T5B304"/>
<dbReference type="Pfam" id="PF13442">
    <property type="entry name" value="Cytochrome_CBB3"/>
    <property type="match status" value="2"/>
</dbReference>
<keyword evidence="2" id="KW-1003">Cell membrane</keyword>
<evidence type="ECO:0000256" key="11">
    <source>
        <dbReference type="SAM" id="Phobius"/>
    </source>
</evidence>
<dbReference type="OrthoDB" id="9811281at2"/>
<evidence type="ECO:0000256" key="10">
    <source>
        <dbReference type="PIRSR" id="PIRSR000018-51"/>
    </source>
</evidence>
<keyword evidence="5 12" id="KW-0732">Signal</keyword>
<evidence type="ECO:0000256" key="8">
    <source>
        <dbReference type="ARBA" id="ARBA00023136"/>
    </source>
</evidence>
<organism evidence="14 15">
    <name type="scientific">Mycoplana dimorpha</name>
    <dbReference type="NCBI Taxonomy" id="28320"/>
    <lineage>
        <taxon>Bacteria</taxon>
        <taxon>Pseudomonadati</taxon>
        <taxon>Pseudomonadota</taxon>
        <taxon>Alphaproteobacteria</taxon>
        <taxon>Hyphomicrobiales</taxon>
        <taxon>Rhizobiaceae</taxon>
        <taxon>Mycoplana</taxon>
    </lineage>
</organism>
<evidence type="ECO:0000256" key="9">
    <source>
        <dbReference type="PIRSR" id="PIRSR000018-50"/>
    </source>
</evidence>
<keyword evidence="3 9" id="KW-0349">Heme</keyword>
<feature type="chain" id="PRO_5015506359" evidence="12">
    <location>
        <begin position="32"/>
        <end position="467"/>
    </location>
</feature>
<feature type="binding site" description="axial binding residue" evidence="10">
    <location>
        <position position="339"/>
    </location>
    <ligand>
        <name>heme c</name>
        <dbReference type="ChEBI" id="CHEBI:61717"/>
        <label>3</label>
    </ligand>
    <ligandPart>
        <name>Fe</name>
        <dbReference type="ChEBI" id="CHEBI:18248"/>
    </ligandPart>
</feature>
<dbReference type="GO" id="GO:0020037">
    <property type="term" value="F:heme binding"/>
    <property type="evidence" value="ECO:0007669"/>
    <property type="project" value="InterPro"/>
</dbReference>
<evidence type="ECO:0000256" key="1">
    <source>
        <dbReference type="ARBA" id="ARBA00004236"/>
    </source>
</evidence>
<keyword evidence="6" id="KW-0677">Repeat</keyword>
<dbReference type="InterPro" id="IPR014353">
    <property type="entry name" value="Membr-bd_ADH_cyt_c"/>
</dbReference>
<accession>A0A2T5B304</accession>
<feature type="binding site" description="axial binding residue" evidence="10">
    <location>
        <position position="53"/>
    </location>
    <ligand>
        <name>heme c</name>
        <dbReference type="ChEBI" id="CHEBI:61717"/>
        <label>1</label>
    </ligand>
    <ligandPart>
        <name>Fe</name>
        <dbReference type="ChEBI" id="CHEBI:18248"/>
    </ligandPart>
</feature>
<reference evidence="14 15" key="1">
    <citation type="submission" date="2018-04" db="EMBL/GenBank/DDBJ databases">
        <title>Genomic Encyclopedia of Type Strains, Phase IV (KMG-IV): sequencing the most valuable type-strain genomes for metagenomic binning, comparative biology and taxonomic classification.</title>
        <authorList>
            <person name="Goeker M."/>
        </authorList>
    </citation>
    <scope>NUCLEOTIDE SEQUENCE [LARGE SCALE GENOMIC DNA]</scope>
    <source>
        <strain evidence="14 15">DSM 7138</strain>
    </source>
</reference>
<comment type="subcellular location">
    <subcellularLocation>
        <location evidence="1">Cell membrane</location>
    </subcellularLocation>
</comment>
<sequence>MSRAVSGLFGRIAVALALAATAYGVTSPVLAADAELIARGEYIATASDCIACHTAPGGAAMAGGLALSTPIGAIMATNITPSKQNGIGNYTLKQFDAAVRKGVRADGKLLYPAMPYTAYALLSDDDVAALYAYFMNGVAPVETRPPETKLPFPFDIRLSMAGWNLLFLDKRPFDPDPAHDTDWNRGAYLVRGPAHCGTCHTPRNLFMGEQASSQMAGGDVGPWYAPNITSDPNSGIGGWSVEELVAYMRDGHVAKSQAAGPMAEAIDNSLRFMTEPDLKAMAVYLKTVPPVRDPADTQPVFAWGRPSDDLASIRGAAWPQDRDQMNGPQLYDAYCASCHQVQGQGSFEGGLPSLVHNTALGRQNTNNLVMVILNGLHRQPDVLMPGFARELSDTQVATLGSYLIQNFGNPAAKVTAAQVATLRAGGSTSTWPVWAARVGLAVAVLVLIGLIALLLRWRGNRRLATQH</sequence>
<evidence type="ECO:0000256" key="5">
    <source>
        <dbReference type="ARBA" id="ARBA00022729"/>
    </source>
</evidence>
<evidence type="ECO:0000313" key="14">
    <source>
        <dbReference type="EMBL" id="PTM93366.1"/>
    </source>
</evidence>
<feature type="binding site" description="covalent" evidence="9">
    <location>
        <position position="196"/>
    </location>
    <ligand>
        <name>heme c</name>
        <dbReference type="ChEBI" id="CHEBI:61717"/>
        <label>2</label>
    </ligand>
</feature>
<feature type="binding site" description="covalent" evidence="9">
    <location>
        <position position="199"/>
    </location>
    <ligand>
        <name>heme c</name>
        <dbReference type="ChEBI" id="CHEBI:61717"/>
        <label>2</label>
    </ligand>
</feature>
<keyword evidence="8 11" id="KW-0472">Membrane</keyword>
<dbReference type="Gene3D" id="1.10.760.10">
    <property type="entry name" value="Cytochrome c-like domain"/>
    <property type="match status" value="2"/>
</dbReference>
<evidence type="ECO:0000256" key="12">
    <source>
        <dbReference type="SAM" id="SignalP"/>
    </source>
</evidence>
<dbReference type="GO" id="GO:0016614">
    <property type="term" value="F:oxidoreductase activity, acting on CH-OH group of donors"/>
    <property type="evidence" value="ECO:0007669"/>
    <property type="project" value="InterPro"/>
</dbReference>
<dbReference type="PANTHER" id="PTHR35008">
    <property type="entry name" value="BLL4482 PROTEIN-RELATED"/>
    <property type="match status" value="1"/>
</dbReference>
<dbReference type="Proteomes" id="UP000241247">
    <property type="component" value="Unassembled WGS sequence"/>
</dbReference>
<dbReference type="InterPro" id="IPR036909">
    <property type="entry name" value="Cyt_c-like_dom_sf"/>
</dbReference>
<protein>
    <submittedName>
        <fullName evidence="14">Mono/diheme cytochrome c family protein</fullName>
    </submittedName>
</protein>
<feature type="binding site" description="covalent" evidence="9">
    <location>
        <position position="335"/>
    </location>
    <ligand>
        <name>heme c</name>
        <dbReference type="ChEBI" id="CHEBI:61717"/>
        <label>3</label>
    </ligand>
</feature>
<gene>
    <name evidence="14" type="ORF">C7449_10651</name>
</gene>
<feature type="binding site" description="covalent" evidence="9">
    <location>
        <position position="52"/>
    </location>
    <ligand>
        <name>heme c</name>
        <dbReference type="ChEBI" id="CHEBI:61717"/>
        <label>1</label>
    </ligand>
</feature>
<dbReference type="PANTHER" id="PTHR35008:SF8">
    <property type="entry name" value="ALCOHOL DEHYDROGENASE CYTOCHROME C SUBUNIT"/>
    <property type="match status" value="1"/>
</dbReference>
<keyword evidence="4 10" id="KW-0479">Metal-binding</keyword>
<evidence type="ECO:0000313" key="15">
    <source>
        <dbReference type="Proteomes" id="UP000241247"/>
    </source>
</evidence>
<evidence type="ECO:0000256" key="7">
    <source>
        <dbReference type="ARBA" id="ARBA00023004"/>
    </source>
</evidence>
<dbReference type="InterPro" id="IPR051459">
    <property type="entry name" value="Cytochrome_c-type_DH"/>
</dbReference>
<keyword evidence="11" id="KW-0812">Transmembrane</keyword>
<evidence type="ECO:0000259" key="13">
    <source>
        <dbReference type="PROSITE" id="PS51007"/>
    </source>
</evidence>
<keyword evidence="15" id="KW-1185">Reference proteome</keyword>
<dbReference type="SUPFAM" id="SSF46626">
    <property type="entry name" value="Cytochrome c"/>
    <property type="match status" value="3"/>
</dbReference>
<comment type="cofactor">
    <cofactor evidence="9">
        <name>heme c</name>
        <dbReference type="ChEBI" id="CHEBI:61717"/>
    </cofactor>
    <text evidence="9">Binds 3 heme c groups covalently per subunit.</text>
</comment>
<evidence type="ECO:0000256" key="6">
    <source>
        <dbReference type="ARBA" id="ARBA00022737"/>
    </source>
</evidence>
<evidence type="ECO:0000256" key="4">
    <source>
        <dbReference type="ARBA" id="ARBA00022723"/>
    </source>
</evidence>
<dbReference type="GO" id="GO:0009055">
    <property type="term" value="F:electron transfer activity"/>
    <property type="evidence" value="ECO:0007669"/>
    <property type="project" value="InterPro"/>
</dbReference>
<keyword evidence="7 10" id="KW-0408">Iron</keyword>
<feature type="domain" description="Cytochrome c" evidence="13">
    <location>
        <begin position="322"/>
        <end position="407"/>
    </location>
</feature>
<feature type="signal peptide" evidence="12">
    <location>
        <begin position="1"/>
        <end position="31"/>
    </location>
</feature>
<dbReference type="EMBL" id="PZZZ01000006">
    <property type="protein sequence ID" value="PTM93366.1"/>
    <property type="molecule type" value="Genomic_DNA"/>
</dbReference>
<dbReference type="GO" id="GO:0005886">
    <property type="term" value="C:plasma membrane"/>
    <property type="evidence" value="ECO:0007669"/>
    <property type="project" value="UniProtKB-SubCell"/>
</dbReference>
<evidence type="ECO:0000256" key="2">
    <source>
        <dbReference type="ARBA" id="ARBA00022475"/>
    </source>
</evidence>
<proteinExistence type="predicted"/>